<keyword evidence="3" id="KW-1185">Reference proteome</keyword>
<reference evidence="2 3" key="1">
    <citation type="submission" date="2011-11" db="EMBL/GenBank/DDBJ databases">
        <title>Whole genome shotgun sequence of Gordonia araii NBRC 100433.</title>
        <authorList>
            <person name="Yoshida Y."/>
            <person name="Hosoyama A."/>
            <person name="Tsuchikane K."/>
            <person name="Katsumata H."/>
            <person name="Yamazaki S."/>
            <person name="Fujita N."/>
        </authorList>
    </citation>
    <scope>NUCLEOTIDE SEQUENCE [LARGE SCALE GENOMIC DNA]</scope>
    <source>
        <strain evidence="2 3">NBRC 100433</strain>
    </source>
</reference>
<protein>
    <submittedName>
        <fullName evidence="2">Uncharacterized protein</fullName>
    </submittedName>
</protein>
<dbReference type="Proteomes" id="UP000035088">
    <property type="component" value="Unassembled WGS sequence"/>
</dbReference>
<organism evidence="2 3">
    <name type="scientific">Gordonia araii NBRC 100433</name>
    <dbReference type="NCBI Taxonomy" id="1073574"/>
    <lineage>
        <taxon>Bacteria</taxon>
        <taxon>Bacillati</taxon>
        <taxon>Actinomycetota</taxon>
        <taxon>Actinomycetes</taxon>
        <taxon>Mycobacteriales</taxon>
        <taxon>Gordoniaceae</taxon>
        <taxon>Gordonia</taxon>
    </lineage>
</organism>
<dbReference type="AlphaFoldDB" id="G7H5X7"/>
<feature type="region of interest" description="Disordered" evidence="1">
    <location>
        <begin position="1"/>
        <end position="36"/>
    </location>
</feature>
<accession>G7H5X7</accession>
<name>G7H5X7_9ACTN</name>
<evidence type="ECO:0000313" key="2">
    <source>
        <dbReference type="EMBL" id="GAB11252.1"/>
    </source>
</evidence>
<gene>
    <name evidence="2" type="ORF">GOARA_066_00030</name>
</gene>
<proteinExistence type="predicted"/>
<evidence type="ECO:0000256" key="1">
    <source>
        <dbReference type="SAM" id="MobiDB-lite"/>
    </source>
</evidence>
<evidence type="ECO:0000313" key="3">
    <source>
        <dbReference type="Proteomes" id="UP000035088"/>
    </source>
</evidence>
<dbReference type="EMBL" id="BAEE01000066">
    <property type="protein sequence ID" value="GAB11252.1"/>
    <property type="molecule type" value="Genomic_DNA"/>
</dbReference>
<comment type="caution">
    <text evidence="2">The sequence shown here is derived from an EMBL/GenBank/DDBJ whole genome shotgun (WGS) entry which is preliminary data.</text>
</comment>
<sequence length="52" mass="4779">MRVAVSGGAAAGGADEGAATDDDAAAAAGTGDGPGDGYCDALLLLVSLDRIG</sequence>